<organism evidence="7 8">
    <name type="scientific">Plasmopara halstedii</name>
    <name type="common">Downy mildew of sunflower</name>
    <dbReference type="NCBI Taxonomy" id="4781"/>
    <lineage>
        <taxon>Eukaryota</taxon>
        <taxon>Sar</taxon>
        <taxon>Stramenopiles</taxon>
        <taxon>Oomycota</taxon>
        <taxon>Peronosporomycetes</taxon>
        <taxon>Peronosporales</taxon>
        <taxon>Peronosporaceae</taxon>
        <taxon>Plasmopara</taxon>
    </lineage>
</organism>
<feature type="region of interest" description="Disordered" evidence="6">
    <location>
        <begin position="399"/>
        <end position="444"/>
    </location>
</feature>
<accession>A0A0P1AK23</accession>
<dbReference type="PANTHER" id="PTHR13159:SF0">
    <property type="entry name" value="RADIAL SPOKE HEAD 6 HOMOLOG A"/>
    <property type="match status" value="1"/>
</dbReference>
<name>A0A0P1AK23_PLAHL</name>
<dbReference type="GO" id="GO:0035082">
    <property type="term" value="P:axoneme assembly"/>
    <property type="evidence" value="ECO:0007669"/>
    <property type="project" value="TreeGrafter"/>
</dbReference>
<keyword evidence="5" id="KW-0966">Cell projection</keyword>
<evidence type="ECO:0000313" key="8">
    <source>
        <dbReference type="Proteomes" id="UP000054928"/>
    </source>
</evidence>
<sequence>MTTLEEAKAFLKKESNDGTNLYDHLSDVLLKIIVERPEGLHETFENISTLVKQERYVAPHDLTTDDQSSQVSSRKKEAQTYQENYSNTALDLLKLQTDNTMASTSKVDLLDEANLFEWAGLGFSKSETFRLSLALQSLAQTIETVNLRFWGKILGRKADFYIAEGELVQAYEPQDLEAEEGFAGVNKLTYWAMKDNGTYQWVRLPPVRCEQIVAARQLCRYVQGDLEAPISGHPPFPGLEKNFLRAQIARISAGTALSPAGYFDVTEGEIAPAETFEVKSTEQLLELKNWTHIAKEINARYGRMTPMPPLLNADGEEESREEETFAPPLRDISEDEPLSWRLDRQPATRQPSVGDIAIARSLIWPGAVSIAVGKKFCNIYVGHGVKFRAEPYQLPLPQQLQTGSGVSWSEETSDVDDKPTLSCVLPVEQPDLLEDPSPPTDEED</sequence>
<dbReference type="GO" id="GO:0060294">
    <property type="term" value="P:cilium movement involved in cell motility"/>
    <property type="evidence" value="ECO:0007669"/>
    <property type="project" value="InterPro"/>
</dbReference>
<keyword evidence="2" id="KW-0963">Cytoplasm</keyword>
<protein>
    <submittedName>
        <fullName evidence="7">Radial spokehead-like protein</fullName>
    </submittedName>
</protein>
<dbReference type="STRING" id="4781.A0A0P1AK23"/>
<keyword evidence="3" id="KW-0969">Cilium</keyword>
<reference evidence="8" key="1">
    <citation type="submission" date="2014-09" db="EMBL/GenBank/DDBJ databases">
        <authorList>
            <person name="Sharma Rahul"/>
            <person name="Thines Marco"/>
        </authorList>
    </citation>
    <scope>NUCLEOTIDE SEQUENCE [LARGE SCALE GENOMIC DNA]</scope>
</reference>
<keyword evidence="4" id="KW-0206">Cytoskeleton</keyword>
<dbReference type="GO" id="GO:0001534">
    <property type="term" value="C:radial spoke"/>
    <property type="evidence" value="ECO:0007669"/>
    <property type="project" value="InterPro"/>
</dbReference>
<dbReference type="EMBL" id="CCYD01000553">
    <property type="protein sequence ID" value="CEG41255.1"/>
    <property type="molecule type" value="Genomic_DNA"/>
</dbReference>
<dbReference type="OMA" id="CVYFGNG"/>
<evidence type="ECO:0000256" key="6">
    <source>
        <dbReference type="SAM" id="MobiDB-lite"/>
    </source>
</evidence>
<dbReference type="AlphaFoldDB" id="A0A0P1AK23"/>
<dbReference type="Pfam" id="PF04712">
    <property type="entry name" value="Radial_spoke"/>
    <property type="match status" value="1"/>
</dbReference>
<evidence type="ECO:0000256" key="5">
    <source>
        <dbReference type="ARBA" id="ARBA00023273"/>
    </source>
</evidence>
<dbReference type="RefSeq" id="XP_024577624.1">
    <property type="nucleotide sequence ID" value="XM_024727004.1"/>
</dbReference>
<dbReference type="OrthoDB" id="272202at2759"/>
<dbReference type="Proteomes" id="UP000054928">
    <property type="component" value="Unassembled WGS sequence"/>
</dbReference>
<dbReference type="GeneID" id="36406669"/>
<dbReference type="PANTHER" id="PTHR13159">
    <property type="entry name" value="RADIAL SPOKEHEAD-RELATED"/>
    <property type="match status" value="1"/>
</dbReference>
<evidence type="ECO:0000256" key="1">
    <source>
        <dbReference type="ARBA" id="ARBA00004430"/>
    </source>
</evidence>
<dbReference type="InterPro" id="IPR006802">
    <property type="entry name" value="Radial_spoke"/>
</dbReference>
<evidence type="ECO:0000256" key="4">
    <source>
        <dbReference type="ARBA" id="ARBA00023212"/>
    </source>
</evidence>
<keyword evidence="8" id="KW-1185">Reference proteome</keyword>
<evidence type="ECO:0000313" key="7">
    <source>
        <dbReference type="EMBL" id="CEG41255.1"/>
    </source>
</evidence>
<evidence type="ECO:0000256" key="2">
    <source>
        <dbReference type="ARBA" id="ARBA00022490"/>
    </source>
</evidence>
<comment type="subcellular location">
    <subcellularLocation>
        <location evidence="1">Cytoplasm</location>
        <location evidence="1">Cytoskeleton</location>
        <location evidence="1">Cilium axoneme</location>
    </subcellularLocation>
</comment>
<dbReference type="CDD" id="cd22963">
    <property type="entry name" value="DD_CrRSP4-like"/>
    <property type="match status" value="1"/>
</dbReference>
<evidence type="ECO:0000256" key="3">
    <source>
        <dbReference type="ARBA" id="ARBA00023069"/>
    </source>
</evidence>
<proteinExistence type="predicted"/>
<feature type="region of interest" description="Disordered" evidence="6">
    <location>
        <begin position="61"/>
        <end position="80"/>
    </location>
</feature>